<dbReference type="AlphaFoldDB" id="A0A318TR38"/>
<dbReference type="RefSeq" id="WP_110779793.1">
    <property type="nucleotide sequence ID" value="NZ_QJTI01000003.1"/>
</dbReference>
<reference evidence="1 2" key="1">
    <citation type="submission" date="2018-06" db="EMBL/GenBank/DDBJ databases">
        <title>Genomic Encyclopedia of Archaeal and Bacterial Type Strains, Phase II (KMG-II): from individual species to whole genera.</title>
        <authorList>
            <person name="Goeker M."/>
        </authorList>
    </citation>
    <scope>NUCLEOTIDE SEQUENCE [LARGE SCALE GENOMIC DNA]</scope>
    <source>
        <strain evidence="1 2">JCM 11668</strain>
    </source>
</reference>
<proteinExistence type="predicted"/>
<evidence type="ECO:0000313" key="2">
    <source>
        <dbReference type="Proteomes" id="UP000248148"/>
    </source>
</evidence>
<evidence type="ECO:0000313" key="1">
    <source>
        <dbReference type="EMBL" id="PYF04365.1"/>
    </source>
</evidence>
<organism evidence="1 2">
    <name type="scientific">Rhodopseudomonas faecalis</name>
    <dbReference type="NCBI Taxonomy" id="99655"/>
    <lineage>
        <taxon>Bacteria</taxon>
        <taxon>Pseudomonadati</taxon>
        <taxon>Pseudomonadota</taxon>
        <taxon>Alphaproteobacteria</taxon>
        <taxon>Hyphomicrobiales</taxon>
        <taxon>Nitrobacteraceae</taxon>
        <taxon>Rhodopseudomonas</taxon>
    </lineage>
</organism>
<keyword evidence="2" id="KW-1185">Reference proteome</keyword>
<protein>
    <submittedName>
        <fullName evidence="1">Uncharacterized protein</fullName>
    </submittedName>
</protein>
<name>A0A318TR38_9BRAD</name>
<gene>
    <name evidence="1" type="ORF">BJ122_10318</name>
</gene>
<dbReference type="EMBL" id="QJTI01000003">
    <property type="protein sequence ID" value="PYF04365.1"/>
    <property type="molecule type" value="Genomic_DNA"/>
</dbReference>
<accession>A0A318TR38</accession>
<dbReference type="OrthoDB" id="8139963at2"/>
<comment type="caution">
    <text evidence="1">The sequence shown here is derived from an EMBL/GenBank/DDBJ whole genome shotgun (WGS) entry which is preliminary data.</text>
</comment>
<dbReference type="Proteomes" id="UP000248148">
    <property type="component" value="Unassembled WGS sequence"/>
</dbReference>
<sequence length="73" mass="8349">MPYRWFLSRVQQLFEADSKEHLQSIEDGFKTGKLKLPAQPMTDQELAQAIREFQAMPVSDVTLLQLGKRLEGG</sequence>